<name>A0A662DC45_UNCAE</name>
<dbReference type="PROSITE" id="PS00839">
    <property type="entry name" value="SUMT_1"/>
    <property type="match status" value="1"/>
</dbReference>
<dbReference type="InterPro" id="IPR003043">
    <property type="entry name" value="Uropor_MeTrfase_CS"/>
</dbReference>
<evidence type="ECO:0000256" key="2">
    <source>
        <dbReference type="ARBA" id="ARBA00005879"/>
    </source>
</evidence>
<dbReference type="EC" id="2.1.1.133" evidence="8"/>
<dbReference type="Pfam" id="PF00590">
    <property type="entry name" value="TP_methylase"/>
    <property type="match status" value="1"/>
</dbReference>
<keyword evidence="6" id="KW-0949">S-adenosyl-L-methionine</keyword>
<dbReference type="InterPro" id="IPR000878">
    <property type="entry name" value="4pyrrol_Mease"/>
</dbReference>
<comment type="pathway">
    <text evidence="1">Cofactor biosynthesis; adenosylcobalamin biosynthesis.</text>
</comment>
<evidence type="ECO:0000256" key="5">
    <source>
        <dbReference type="ARBA" id="ARBA00022679"/>
    </source>
</evidence>
<dbReference type="InterPro" id="IPR014777">
    <property type="entry name" value="4pyrrole_Mease_sub1"/>
</dbReference>
<evidence type="ECO:0000256" key="1">
    <source>
        <dbReference type="ARBA" id="ARBA00004953"/>
    </source>
</evidence>
<dbReference type="PANTHER" id="PTHR45790">
    <property type="entry name" value="SIROHEME SYNTHASE-RELATED"/>
    <property type="match status" value="1"/>
</dbReference>
<dbReference type="GO" id="GO:0032259">
    <property type="term" value="P:methylation"/>
    <property type="evidence" value="ECO:0007669"/>
    <property type="project" value="UniProtKB-KW"/>
</dbReference>
<proteinExistence type="inferred from homology"/>
<dbReference type="InterPro" id="IPR035996">
    <property type="entry name" value="4pyrrol_Methylase_sf"/>
</dbReference>
<dbReference type="GO" id="GO:0009236">
    <property type="term" value="P:cobalamin biosynthetic process"/>
    <property type="evidence" value="ECO:0007669"/>
    <property type="project" value="UniProtKB-UniPathway"/>
</dbReference>
<dbReference type="UniPathway" id="UPA00148"/>
<dbReference type="InterPro" id="IPR050161">
    <property type="entry name" value="Siro_Cobalamin_biosynth"/>
</dbReference>
<sequence>MKVYFIGAGPGDPELLTIKGQKIIKEADIVIYAGSLVNKEILNFAKDKVKIYDSSKMSLNEITKIFDKARKKDGIIARIHSGDPSLYSAIQEQMDWCEKKKIPYEVIPGVSSFSAAAAKIKQELTLPGVSQSVILTRISGRTKVSPREDISLLAKAKATMVVFLSIQEIDKVVTKLLTEYPPETPVAVIYKVSWPEEKIIQGNLSNIAQKVKEAKITHQAIILIGEVLKKKYQKSRLYDASFTHSFRKKER</sequence>
<dbReference type="PANTHER" id="PTHR45790:SF4">
    <property type="entry name" value="COBALT-PRECORRIN-4 C(11)-METHYLTRANSFERASE"/>
    <property type="match status" value="1"/>
</dbReference>
<dbReference type="InterPro" id="IPR014776">
    <property type="entry name" value="4pyrrole_Mease_sub2"/>
</dbReference>
<organism evidence="8 9">
    <name type="scientific">Aerophobetes bacterium</name>
    <dbReference type="NCBI Taxonomy" id="2030807"/>
    <lineage>
        <taxon>Bacteria</taxon>
        <taxon>Candidatus Aerophobota</taxon>
    </lineage>
</organism>
<evidence type="ECO:0000256" key="6">
    <source>
        <dbReference type="ARBA" id="ARBA00022691"/>
    </source>
</evidence>
<evidence type="ECO:0000313" key="8">
    <source>
        <dbReference type="EMBL" id="RLE11586.1"/>
    </source>
</evidence>
<dbReference type="CDD" id="cd11641">
    <property type="entry name" value="Precorrin-4_C11-MT"/>
    <property type="match status" value="1"/>
</dbReference>
<gene>
    <name evidence="8" type="primary">cobM</name>
    <name evidence="8" type="ORF">DRI96_05950</name>
</gene>
<dbReference type="Gene3D" id="3.30.950.10">
    <property type="entry name" value="Methyltransferase, Cobalt-precorrin-4 Transmethylase, Domain 2"/>
    <property type="match status" value="1"/>
</dbReference>
<dbReference type="Proteomes" id="UP000267654">
    <property type="component" value="Unassembled WGS sequence"/>
</dbReference>
<evidence type="ECO:0000256" key="4">
    <source>
        <dbReference type="ARBA" id="ARBA00022603"/>
    </source>
</evidence>
<comment type="similarity">
    <text evidence="2">Belongs to the precorrin methyltransferase family.</text>
</comment>
<feature type="domain" description="Tetrapyrrole methylase" evidence="7">
    <location>
        <begin position="2"/>
        <end position="207"/>
    </location>
</feature>
<evidence type="ECO:0000259" key="7">
    <source>
        <dbReference type="Pfam" id="PF00590"/>
    </source>
</evidence>
<dbReference type="GO" id="GO:0046026">
    <property type="term" value="F:precorrin-4 C11-methyltransferase activity"/>
    <property type="evidence" value="ECO:0007669"/>
    <property type="project" value="UniProtKB-EC"/>
</dbReference>
<evidence type="ECO:0000313" key="9">
    <source>
        <dbReference type="Proteomes" id="UP000267654"/>
    </source>
</evidence>
<evidence type="ECO:0000256" key="3">
    <source>
        <dbReference type="ARBA" id="ARBA00022573"/>
    </source>
</evidence>
<dbReference type="Gene3D" id="3.40.1010.10">
    <property type="entry name" value="Cobalt-precorrin-4 Transmethylase, Domain 1"/>
    <property type="match status" value="1"/>
</dbReference>
<dbReference type="AlphaFoldDB" id="A0A662DC45"/>
<accession>A0A662DC45</accession>
<dbReference type="EMBL" id="QMQB01000230">
    <property type="protein sequence ID" value="RLE11586.1"/>
    <property type="molecule type" value="Genomic_DNA"/>
</dbReference>
<dbReference type="InterPro" id="IPR006362">
    <property type="entry name" value="Cbl_synth_CobM/CibF"/>
</dbReference>
<keyword evidence="4 8" id="KW-0489">Methyltransferase</keyword>
<keyword evidence="5 8" id="KW-0808">Transferase</keyword>
<keyword evidence="3" id="KW-0169">Cobalamin biosynthesis</keyword>
<reference evidence="8 9" key="1">
    <citation type="submission" date="2018-06" db="EMBL/GenBank/DDBJ databases">
        <title>Extensive metabolic versatility and redundancy in microbially diverse, dynamic hydrothermal sediments.</title>
        <authorList>
            <person name="Dombrowski N."/>
            <person name="Teske A."/>
            <person name="Baker B.J."/>
        </authorList>
    </citation>
    <scope>NUCLEOTIDE SEQUENCE [LARGE SCALE GENOMIC DNA]</scope>
    <source>
        <strain evidence="8">B19_G9</strain>
    </source>
</reference>
<dbReference type="SUPFAM" id="SSF53790">
    <property type="entry name" value="Tetrapyrrole methylase"/>
    <property type="match status" value="1"/>
</dbReference>
<dbReference type="NCBIfam" id="TIGR01465">
    <property type="entry name" value="cobM_cbiF"/>
    <property type="match status" value="1"/>
</dbReference>
<comment type="caution">
    <text evidence="8">The sequence shown here is derived from an EMBL/GenBank/DDBJ whole genome shotgun (WGS) entry which is preliminary data.</text>
</comment>
<protein>
    <submittedName>
        <fullName evidence="8">Precorrin-4 C(11)-methyltransferase</fullName>
        <ecNumber evidence="8">2.1.1.133</ecNumber>
    </submittedName>
</protein>